<sequence>MWPTKSYKASVCLGRTGVAVALQPGKDSEVQASAFFPASEPVSPVQLEGIASLMAEAQTWLAEQVGRQFLEVSVYVADPLLTHHVLSLEAWPASRRAQEELVRWRLKEEASLDQDDLCVVWKRFPQTEGEGVALQVMALPEPMREAMVSSFRQCHWPVLLLTSQAIGLNRPAMHDVDKGLQLVISDDYWLARHSENGRVSQIRCRWFGLDDQALEREIARSLNVEGVSRVQLVSFEQANDKAERANQQFVAALPEGELDYLPITQADKQGAPALTQLAVWFAEGRV</sequence>
<protein>
    <submittedName>
        <fullName evidence="1">Uncharacterized protein</fullName>
    </submittedName>
</protein>
<evidence type="ECO:0000313" key="1">
    <source>
        <dbReference type="EMBL" id="MQX53274.1"/>
    </source>
</evidence>
<dbReference type="EMBL" id="WIRE01000001">
    <property type="protein sequence ID" value="MQX53274.1"/>
    <property type="molecule type" value="Genomic_DNA"/>
</dbReference>
<dbReference type="AlphaFoldDB" id="A0A6N7LVR8"/>
<gene>
    <name evidence="1" type="ORF">GFN93_08430</name>
</gene>
<dbReference type="Proteomes" id="UP000469421">
    <property type="component" value="Unassembled WGS sequence"/>
</dbReference>
<evidence type="ECO:0000313" key="2">
    <source>
        <dbReference type="Proteomes" id="UP000469421"/>
    </source>
</evidence>
<comment type="caution">
    <text evidence="1">The sequence shown here is derived from an EMBL/GenBank/DDBJ whole genome shotgun (WGS) entry which is preliminary data.</text>
</comment>
<keyword evidence="2" id="KW-1185">Reference proteome</keyword>
<proteinExistence type="predicted"/>
<dbReference type="RefSeq" id="WP_153500516.1">
    <property type="nucleotide sequence ID" value="NZ_WIRE01000001.1"/>
</dbReference>
<name>A0A6N7LVR8_9GAMM</name>
<organism evidence="1 2">
    <name type="scientific">Alcanivorax sediminis</name>
    <dbReference type="NCBI Taxonomy" id="2663008"/>
    <lineage>
        <taxon>Bacteria</taxon>
        <taxon>Pseudomonadati</taxon>
        <taxon>Pseudomonadota</taxon>
        <taxon>Gammaproteobacteria</taxon>
        <taxon>Oceanospirillales</taxon>
        <taxon>Alcanivoracaceae</taxon>
        <taxon>Alcanivorax</taxon>
    </lineage>
</organism>
<accession>A0A6N7LVR8</accession>
<reference evidence="1 2" key="1">
    <citation type="submission" date="2019-10" db="EMBL/GenBank/DDBJ databases">
        <title>Alcanivorax sp.PA15-N-34 draft genome sequence.</title>
        <authorList>
            <person name="Liao X."/>
            <person name="Shao Z."/>
        </authorList>
    </citation>
    <scope>NUCLEOTIDE SEQUENCE [LARGE SCALE GENOMIC DNA]</scope>
    <source>
        <strain evidence="1 2">PA15-N-34</strain>
    </source>
</reference>